<organism evidence="3 4">
    <name type="scientific">Clostridium amylolyticum</name>
    <dbReference type="NCBI Taxonomy" id="1121298"/>
    <lineage>
        <taxon>Bacteria</taxon>
        <taxon>Bacillati</taxon>
        <taxon>Bacillota</taxon>
        <taxon>Clostridia</taxon>
        <taxon>Eubacteriales</taxon>
        <taxon>Clostridiaceae</taxon>
        <taxon>Clostridium</taxon>
    </lineage>
</organism>
<name>A0A1M6C3J5_9CLOT</name>
<dbReference type="Gene3D" id="2.30.24.10">
    <property type="entry name" value="CAT RNA-binding domain"/>
    <property type="match status" value="1"/>
</dbReference>
<feature type="domain" description="PRD" evidence="2">
    <location>
        <begin position="180"/>
        <end position="285"/>
    </location>
</feature>
<dbReference type="STRING" id="1121298.SAMN05444401_0988"/>
<evidence type="ECO:0000256" key="1">
    <source>
        <dbReference type="ARBA" id="ARBA00022737"/>
    </source>
</evidence>
<dbReference type="InterPro" id="IPR004341">
    <property type="entry name" value="CAT_RNA-bd_dom"/>
</dbReference>
<feature type="domain" description="PRD" evidence="2">
    <location>
        <begin position="74"/>
        <end position="179"/>
    </location>
</feature>
<dbReference type="InterPro" id="IPR036650">
    <property type="entry name" value="CAT_RNA-bd_dom_sf"/>
</dbReference>
<protein>
    <submittedName>
        <fullName evidence="3">Transcriptional antiterminator, BglG family</fullName>
    </submittedName>
</protein>
<evidence type="ECO:0000259" key="2">
    <source>
        <dbReference type="PROSITE" id="PS51372"/>
    </source>
</evidence>
<dbReference type="GO" id="GO:0003723">
    <property type="term" value="F:RNA binding"/>
    <property type="evidence" value="ECO:0007669"/>
    <property type="project" value="InterPro"/>
</dbReference>
<dbReference type="PANTHER" id="PTHR30185">
    <property type="entry name" value="CRYPTIC BETA-GLUCOSIDE BGL OPERON ANTITERMINATOR"/>
    <property type="match status" value="1"/>
</dbReference>
<dbReference type="EMBL" id="FQZO01000001">
    <property type="protein sequence ID" value="SHI55587.1"/>
    <property type="molecule type" value="Genomic_DNA"/>
</dbReference>
<dbReference type="SUPFAM" id="SSF50151">
    <property type="entry name" value="SacY-like RNA-binding domain"/>
    <property type="match status" value="1"/>
</dbReference>
<reference evidence="3 4" key="1">
    <citation type="submission" date="2016-11" db="EMBL/GenBank/DDBJ databases">
        <authorList>
            <person name="Jaros S."/>
            <person name="Januszkiewicz K."/>
            <person name="Wedrychowicz H."/>
        </authorList>
    </citation>
    <scope>NUCLEOTIDE SEQUENCE [LARGE SCALE GENOMIC DNA]</scope>
    <source>
        <strain evidence="3 4">DSM 21864</strain>
    </source>
</reference>
<evidence type="ECO:0000313" key="3">
    <source>
        <dbReference type="EMBL" id="SHI55587.1"/>
    </source>
</evidence>
<dbReference type="PANTHER" id="PTHR30185:SF16">
    <property type="entry name" value="PROTEIN GLCT"/>
    <property type="match status" value="1"/>
</dbReference>
<dbReference type="InterPro" id="IPR011608">
    <property type="entry name" value="PRD"/>
</dbReference>
<keyword evidence="4" id="KW-1185">Reference proteome</keyword>
<dbReference type="InterPro" id="IPR036634">
    <property type="entry name" value="PRD_sf"/>
</dbReference>
<dbReference type="AlphaFoldDB" id="A0A1M6C3J5"/>
<dbReference type="InterPro" id="IPR050661">
    <property type="entry name" value="BglG_antiterminators"/>
</dbReference>
<keyword evidence="1" id="KW-0677">Repeat</keyword>
<dbReference type="Pfam" id="PF03123">
    <property type="entry name" value="CAT_RBD"/>
    <property type="match status" value="1"/>
</dbReference>
<dbReference type="Proteomes" id="UP000184080">
    <property type="component" value="Unassembled WGS sequence"/>
</dbReference>
<dbReference type="Pfam" id="PF00874">
    <property type="entry name" value="PRD"/>
    <property type="match status" value="2"/>
</dbReference>
<gene>
    <name evidence="3" type="ORF">SAMN05444401_0988</name>
</gene>
<dbReference type="PROSITE" id="PS51372">
    <property type="entry name" value="PRD_2"/>
    <property type="match status" value="2"/>
</dbReference>
<sequence>MKSSTEKKYVINRVLNHNVVLCYDSILKKEFILIGKAIGFQKKAGDLVDLNLVTKIYEIKDPSNLSVYETLMSNCDEDIISVSEEIISRLEVRFGKNYNENLHVSLLDHLKFSIYRYKNNIPVQNIFMEEISSMYSEEYEFAREMVRFANEALNINLPEAEVAFICLHVHSALHNDTPSNSALYANMIAKCIVYIENKTKVKLAPKSVERQRLITHMKFAFKRAKEHVFINNPIAKSIKESYPETYRVASSLGKMLSEEFGIELPEGEIGYLALHIQNILMSGQQ</sequence>
<dbReference type="SUPFAM" id="SSF63520">
    <property type="entry name" value="PTS-regulatory domain, PRD"/>
    <property type="match status" value="2"/>
</dbReference>
<proteinExistence type="predicted"/>
<evidence type="ECO:0000313" key="4">
    <source>
        <dbReference type="Proteomes" id="UP000184080"/>
    </source>
</evidence>
<dbReference type="GO" id="GO:0006355">
    <property type="term" value="P:regulation of DNA-templated transcription"/>
    <property type="evidence" value="ECO:0007669"/>
    <property type="project" value="InterPro"/>
</dbReference>
<dbReference type="RefSeq" id="WP_073004180.1">
    <property type="nucleotide sequence ID" value="NZ_FQZO01000001.1"/>
</dbReference>
<accession>A0A1M6C3J5</accession>
<dbReference type="Gene3D" id="1.10.1790.10">
    <property type="entry name" value="PRD domain"/>
    <property type="match status" value="2"/>
</dbReference>
<dbReference type="SMART" id="SM01061">
    <property type="entry name" value="CAT_RBD"/>
    <property type="match status" value="1"/>
</dbReference>